<evidence type="ECO:0000259" key="6">
    <source>
        <dbReference type="PROSITE" id="PS50089"/>
    </source>
</evidence>
<dbReference type="SUPFAM" id="SSF57903">
    <property type="entry name" value="FYVE/PHD zinc finger"/>
    <property type="match status" value="1"/>
</dbReference>
<evidence type="ECO:0000256" key="2">
    <source>
        <dbReference type="ARBA" id="ARBA00022771"/>
    </source>
</evidence>
<reference evidence="8 9" key="1">
    <citation type="journal article" date="2012" name="Genome Biol.">
        <title>Genome and low-iron response of an oceanic diatom adapted to chronic iron limitation.</title>
        <authorList>
            <person name="Lommer M."/>
            <person name="Specht M."/>
            <person name="Roy A.S."/>
            <person name="Kraemer L."/>
            <person name="Andreson R."/>
            <person name="Gutowska M.A."/>
            <person name="Wolf J."/>
            <person name="Bergner S.V."/>
            <person name="Schilhabel M.B."/>
            <person name="Klostermeier U.C."/>
            <person name="Beiko R.G."/>
            <person name="Rosenstiel P."/>
            <person name="Hippler M."/>
            <person name="Laroche J."/>
        </authorList>
    </citation>
    <scope>NUCLEOTIDE SEQUENCE [LARGE SCALE GENOMIC DNA]</scope>
    <source>
        <strain evidence="8 9">CCMP1005</strain>
    </source>
</reference>
<keyword evidence="1" id="KW-0479">Metal-binding</keyword>
<proteinExistence type="predicted"/>
<dbReference type="Proteomes" id="UP000266841">
    <property type="component" value="Unassembled WGS sequence"/>
</dbReference>
<gene>
    <name evidence="8" type="ORF">THAOC_05161</name>
</gene>
<evidence type="ECO:0000313" key="9">
    <source>
        <dbReference type="Proteomes" id="UP000266841"/>
    </source>
</evidence>
<dbReference type="InterPro" id="IPR001841">
    <property type="entry name" value="Znf_RING"/>
</dbReference>
<dbReference type="OMA" id="ERDTHGH"/>
<keyword evidence="3" id="KW-0862">Zinc</keyword>
<dbReference type="EMBL" id="AGNL01004672">
    <property type="protein sequence ID" value="EJK73225.1"/>
    <property type="molecule type" value="Genomic_DNA"/>
</dbReference>
<dbReference type="Pfam" id="PF01363">
    <property type="entry name" value="FYVE"/>
    <property type="match status" value="1"/>
</dbReference>
<feature type="region of interest" description="Disordered" evidence="5">
    <location>
        <begin position="283"/>
        <end position="305"/>
    </location>
</feature>
<dbReference type="PROSITE" id="PS50089">
    <property type="entry name" value="ZF_RING_2"/>
    <property type="match status" value="1"/>
</dbReference>
<dbReference type="eggNOG" id="ENOG502SCEI">
    <property type="taxonomic scope" value="Eukaryota"/>
</dbReference>
<dbReference type="PANTHER" id="PTHR46280:SF3">
    <property type="entry name" value="PLECKSTRIN HOMOLOGY DOMAIN-CONTAINING FAMILY F MEMBER 1 HOMOLOG"/>
    <property type="match status" value="1"/>
</dbReference>
<evidence type="ECO:0008006" key="10">
    <source>
        <dbReference type="Google" id="ProtNLM"/>
    </source>
</evidence>
<dbReference type="OrthoDB" id="44365at2759"/>
<dbReference type="PROSITE" id="PS50178">
    <property type="entry name" value="ZF_FYVE"/>
    <property type="match status" value="1"/>
</dbReference>
<protein>
    <recommendedName>
        <fullName evidence="10">RING-type domain-containing protein</fullName>
    </recommendedName>
</protein>
<dbReference type="AlphaFoldDB" id="K0T6G2"/>
<comment type="caution">
    <text evidence="8">The sequence shown here is derived from an EMBL/GenBank/DDBJ whole genome shotgun (WGS) entry which is preliminary data.</text>
</comment>
<evidence type="ECO:0000256" key="4">
    <source>
        <dbReference type="PROSITE-ProRule" id="PRU00175"/>
    </source>
</evidence>
<evidence type="ECO:0000256" key="3">
    <source>
        <dbReference type="ARBA" id="ARBA00022833"/>
    </source>
</evidence>
<organism evidence="8 9">
    <name type="scientific">Thalassiosira oceanica</name>
    <name type="common">Marine diatom</name>
    <dbReference type="NCBI Taxonomy" id="159749"/>
    <lineage>
        <taxon>Eukaryota</taxon>
        <taxon>Sar</taxon>
        <taxon>Stramenopiles</taxon>
        <taxon>Ochrophyta</taxon>
        <taxon>Bacillariophyta</taxon>
        <taxon>Coscinodiscophyceae</taxon>
        <taxon>Thalassiosirophycidae</taxon>
        <taxon>Thalassiosirales</taxon>
        <taxon>Thalassiosiraceae</taxon>
        <taxon>Thalassiosira</taxon>
    </lineage>
</organism>
<dbReference type="Gene3D" id="3.30.40.10">
    <property type="entry name" value="Zinc/RING finger domain, C3HC4 (zinc finger)"/>
    <property type="match status" value="2"/>
</dbReference>
<evidence type="ECO:0000256" key="1">
    <source>
        <dbReference type="ARBA" id="ARBA00022723"/>
    </source>
</evidence>
<feature type="region of interest" description="Disordered" evidence="5">
    <location>
        <begin position="1"/>
        <end position="30"/>
    </location>
</feature>
<dbReference type="InterPro" id="IPR000306">
    <property type="entry name" value="Znf_FYVE"/>
</dbReference>
<dbReference type="InterPro" id="IPR036770">
    <property type="entry name" value="Ankyrin_rpt-contain_sf"/>
</dbReference>
<dbReference type="InterPro" id="IPR011011">
    <property type="entry name" value="Znf_FYVE_PHD"/>
</dbReference>
<dbReference type="GO" id="GO:0008270">
    <property type="term" value="F:zinc ion binding"/>
    <property type="evidence" value="ECO:0007669"/>
    <property type="project" value="UniProtKB-KW"/>
</dbReference>
<dbReference type="SMART" id="SM00064">
    <property type="entry name" value="FYVE"/>
    <property type="match status" value="1"/>
</dbReference>
<feature type="domain" description="RING-type" evidence="6">
    <location>
        <begin position="464"/>
        <end position="499"/>
    </location>
</feature>
<sequence length="510" mass="56091">MTSSAETSIRSLSCLEPVPPPATDAAKENLAPLHRNSINRRASSRSQVCSQPCLPSKREELGNCGGSNNCHKMRMVGTTMVYPRSTISPQITNNPATGLWIVTFNATTTGKAAQRAFSFQSEKEARAAAAANSSPVLIPFKNEPSCQLCDANFTLFKRPRHCRNCGIVICSKFSCMAHWPKRMIPETFYTKKKNQSRVSVCTSCDIIAKRFHHSLICGQLDTAKELFETTRNINLRTPFVARSSSEDFFPIHSSIISGNVKLLRWLVDDQHCPLHMAEHSGVKSGTSGGVLQSLRDPHRQSSPRVFTPTIKTSKGRSVIDLAAETKNMDILTYLVSEKSVSVFELNNKELALGALEAAILAGKTTSCAPTEEAKVLPWVTHQKEIQSNFEKKLPMKTKCPERTDIVNLATIPLPPIQNRILVERDTHGHGGLYNRSGCGVESEEEERASLSDEESIATVVPDTCIVCSRAEVNCIAMPCGHQVCCSTCSGPLVSCPHCHDECYFLQTFHP</sequence>
<name>K0T6G2_THAOC</name>
<dbReference type="InterPro" id="IPR013083">
    <property type="entry name" value="Znf_RING/FYVE/PHD"/>
</dbReference>
<dbReference type="SUPFAM" id="SSF48403">
    <property type="entry name" value="Ankyrin repeat"/>
    <property type="match status" value="1"/>
</dbReference>
<accession>K0T6G2</accession>
<dbReference type="InterPro" id="IPR017455">
    <property type="entry name" value="Znf_FYVE-rel"/>
</dbReference>
<evidence type="ECO:0000256" key="5">
    <source>
        <dbReference type="SAM" id="MobiDB-lite"/>
    </source>
</evidence>
<feature type="compositionally biased region" description="Polar residues" evidence="5">
    <location>
        <begin position="1"/>
        <end position="11"/>
    </location>
</feature>
<dbReference type="Pfam" id="PF13920">
    <property type="entry name" value="zf-C3HC4_3"/>
    <property type="match status" value="1"/>
</dbReference>
<evidence type="ECO:0000313" key="8">
    <source>
        <dbReference type="EMBL" id="EJK73225.1"/>
    </source>
</evidence>
<keyword evidence="2 4" id="KW-0863">Zinc-finger</keyword>
<dbReference type="InterPro" id="IPR051765">
    <property type="entry name" value="PH_domain-containing_F"/>
</dbReference>
<dbReference type="PANTHER" id="PTHR46280">
    <property type="entry name" value="PLECKSTRIN HOMOLOGY DOMAIN-CONTAINING FAMILY F MEMBER 2-RELATED"/>
    <property type="match status" value="1"/>
</dbReference>
<evidence type="ECO:0000259" key="7">
    <source>
        <dbReference type="PROSITE" id="PS50178"/>
    </source>
</evidence>
<feature type="domain" description="FYVE-type" evidence="7">
    <location>
        <begin position="140"/>
        <end position="204"/>
    </location>
</feature>
<dbReference type="Gene3D" id="1.25.40.20">
    <property type="entry name" value="Ankyrin repeat-containing domain"/>
    <property type="match status" value="1"/>
</dbReference>
<keyword evidence="9" id="KW-1185">Reference proteome</keyword>